<keyword evidence="1" id="KW-0812">Transmembrane</keyword>
<feature type="transmembrane region" description="Helical" evidence="1">
    <location>
        <begin position="339"/>
        <end position="359"/>
    </location>
</feature>
<keyword evidence="3" id="KW-1185">Reference proteome</keyword>
<accession>A0A238L902</accession>
<feature type="transmembrane region" description="Helical" evidence="1">
    <location>
        <begin position="310"/>
        <end position="327"/>
    </location>
</feature>
<sequence>MRGFEVRGVPRALAKDAWWMVPEGPSGAIDGVPAKWAVPGAAIAGAVALVVLADLLIWAVAWPGVSLAVFAVAIAVAAASVLGRVQARAAWIAASGLILGLLPIVEQVGLLSLLFGVVGLAWALVWLALGSRAKASLWLRAMVRLPAAGVAQIWVDGAGAARATLGVRPGGRGLWALVQGWGLTVGLGAVFAALLVMGNPLLDVWLANLAATFSGAHLSPDRVVFWAVIAALVWPALRLTALRPTLEVPLGWQMPRGRAFGLFTPETVVRALVLFNAIFAVQTLTDATYLWGGVRLPEGLSYAAYAHRGAYPLLATALLAGLFALLTQPFWAGRPILRTLLAIWVAQNVLLVASSALRLELYVEVYGLTRLRFAAFVWMSLVAAGLALMLVQMARGQSVAWLMARSFGLAGVVLYGLCFFNIDGYVARHNLSQPALVLDYSYLCDLGAGAAPAIAEHLADGTAQPCSVPIVREPVDWREWGYRNARLRHSLAAVPPPKDTSVSAMERFYAPQGDAR</sequence>
<feature type="transmembrane region" description="Helical" evidence="1">
    <location>
        <begin position="36"/>
        <end position="59"/>
    </location>
</feature>
<feature type="transmembrane region" description="Helical" evidence="1">
    <location>
        <begin position="111"/>
        <end position="130"/>
    </location>
</feature>
<feature type="transmembrane region" description="Helical" evidence="1">
    <location>
        <begin position="65"/>
        <end position="82"/>
    </location>
</feature>
<dbReference type="RefSeq" id="WP_093990357.1">
    <property type="nucleotide sequence ID" value="NZ_FXZK01000001.1"/>
</dbReference>
<protein>
    <submittedName>
        <fullName evidence="2">Uncharacterized protein</fullName>
    </submittedName>
</protein>
<feature type="transmembrane region" description="Helical" evidence="1">
    <location>
        <begin position="402"/>
        <end position="422"/>
    </location>
</feature>
<organism evidence="2 3">
    <name type="scientific">Flavimaricola marinus</name>
    <dbReference type="NCBI Taxonomy" id="1819565"/>
    <lineage>
        <taxon>Bacteria</taxon>
        <taxon>Pseudomonadati</taxon>
        <taxon>Pseudomonadota</taxon>
        <taxon>Alphaproteobacteria</taxon>
        <taxon>Rhodobacterales</taxon>
        <taxon>Paracoccaceae</taxon>
        <taxon>Flavimaricola</taxon>
    </lineage>
</organism>
<feature type="transmembrane region" description="Helical" evidence="1">
    <location>
        <begin position="174"/>
        <end position="197"/>
    </location>
</feature>
<dbReference type="Proteomes" id="UP000201613">
    <property type="component" value="Unassembled WGS sequence"/>
</dbReference>
<keyword evidence="1" id="KW-0472">Membrane</keyword>
<feature type="transmembrane region" description="Helical" evidence="1">
    <location>
        <begin position="267"/>
        <end position="290"/>
    </location>
</feature>
<keyword evidence="1" id="KW-1133">Transmembrane helix</keyword>
<dbReference type="AlphaFoldDB" id="A0A238L902"/>
<dbReference type="Pfam" id="PF13687">
    <property type="entry name" value="DUF4153"/>
    <property type="match status" value="1"/>
</dbReference>
<proteinExistence type="predicted"/>
<gene>
    <name evidence="2" type="ORF">LOM8899_00270</name>
</gene>
<dbReference type="EMBL" id="FXZK01000001">
    <property type="protein sequence ID" value="SMY06148.1"/>
    <property type="molecule type" value="Genomic_DNA"/>
</dbReference>
<feature type="transmembrane region" description="Helical" evidence="1">
    <location>
        <begin position="371"/>
        <end position="390"/>
    </location>
</feature>
<evidence type="ECO:0000313" key="2">
    <source>
        <dbReference type="EMBL" id="SMY06148.1"/>
    </source>
</evidence>
<reference evidence="2 3" key="1">
    <citation type="submission" date="2017-05" db="EMBL/GenBank/DDBJ databases">
        <authorList>
            <person name="Song R."/>
            <person name="Chenine A.L."/>
            <person name="Ruprecht R.M."/>
        </authorList>
    </citation>
    <scope>NUCLEOTIDE SEQUENCE [LARGE SCALE GENOMIC DNA]</scope>
    <source>
        <strain evidence="2 3">CECT 8899</strain>
    </source>
</reference>
<name>A0A238L902_9RHOB</name>
<dbReference type="OrthoDB" id="7280060at2"/>
<evidence type="ECO:0000256" key="1">
    <source>
        <dbReference type="SAM" id="Phobius"/>
    </source>
</evidence>
<evidence type="ECO:0000313" key="3">
    <source>
        <dbReference type="Proteomes" id="UP000201613"/>
    </source>
</evidence>
<dbReference type="InterPro" id="IPR025291">
    <property type="entry name" value="DUF4153"/>
</dbReference>
<feature type="transmembrane region" description="Helical" evidence="1">
    <location>
        <begin position="223"/>
        <end position="246"/>
    </location>
</feature>